<dbReference type="InterPro" id="IPR021110">
    <property type="entry name" value="DNA_rep_checkpnt_protein"/>
</dbReference>
<evidence type="ECO:0000256" key="5">
    <source>
        <dbReference type="SAM" id="MobiDB-lite"/>
    </source>
</evidence>
<keyword evidence="3" id="KW-0539">Nucleus</keyword>
<protein>
    <recommendedName>
        <fullName evidence="7">DEAD/DEAH-box helicase domain-containing protein</fullName>
    </recommendedName>
</protein>
<keyword evidence="9" id="KW-1185">Reference proteome</keyword>
<dbReference type="Gene3D" id="1.10.10.1460">
    <property type="match status" value="1"/>
</dbReference>
<feature type="transmembrane region" description="Helical" evidence="6">
    <location>
        <begin position="547"/>
        <end position="566"/>
    </location>
</feature>
<evidence type="ECO:0000256" key="6">
    <source>
        <dbReference type="SAM" id="Phobius"/>
    </source>
</evidence>
<comment type="caution">
    <text evidence="8">The sequence shown here is derived from an EMBL/GenBank/DDBJ whole genome shotgun (WGS) entry which is preliminary data.</text>
</comment>
<dbReference type="Proteomes" id="UP001139887">
    <property type="component" value="Unassembled WGS sequence"/>
</dbReference>
<feature type="region of interest" description="Disordered" evidence="5">
    <location>
        <begin position="118"/>
        <end position="146"/>
    </location>
</feature>
<feature type="region of interest" description="Disordered" evidence="5">
    <location>
        <begin position="318"/>
        <end position="362"/>
    </location>
</feature>
<evidence type="ECO:0000256" key="3">
    <source>
        <dbReference type="ARBA" id="ARBA00023242"/>
    </source>
</evidence>
<sequence length="597" mass="66049">MPESSLDACKNLLSPSQAQARELKHELKRWEAEFGRTQGRTPTKDDLLQLPDMAEKYRQYSRIKKKLQHEAMTSDRHKSPEDRIMLPLETSVLSKRKVASGRSVASFASMPLRLNPQIGLSTPDRNYKPSSKPCESDDVIEGTPKRPRISNIFASPDYNGTVDSSCEDILSAAAKTSIGMVDYADNDAVTYTPPPSLIRRYNQHTPSIKSTEQPTARSLLSAMTTLSTSAEATTGENTTDKAKSARSIDLTGKAPMFKARAGKLVKTTSIPLSAFGASFGGASQLFPSQGHLSDGNDTPVPSQTLDELSSSELVFGENEEFTTEPKHVKKPTQKRSTRRVKLKPVNKDGTVDKPVRSKPSGHQLVSQNFYKIKGRRHGPRSTEDRRLGMYKRMISKKQRSAHTSVSSRIKYDQQWNAPNPYHEDNGDSSKEDTDEDYMKETKPESSRPTHVGRRRTVLGQPLHYFAADSSTDDSEACIVDMSDGSARVSEKSQLKLDIRKILQHVWHFDRFRAGQAAAIRQTIEGQPTLLSLATGAGKSLAYQLPALVLWAAYGTLTLVVTPLLSLMHDQMQQLPSGMLAVSMSSEKEVQSDIAAQL</sequence>
<evidence type="ECO:0000259" key="7">
    <source>
        <dbReference type="Pfam" id="PF00270"/>
    </source>
</evidence>
<accession>A0A9W8I919</accession>
<dbReference type="CDD" id="cd22289">
    <property type="entry name" value="RecQL4_SLD2_NTD"/>
    <property type="match status" value="1"/>
</dbReference>
<dbReference type="GO" id="GO:0005694">
    <property type="term" value="C:chromosome"/>
    <property type="evidence" value="ECO:0007669"/>
    <property type="project" value="TreeGrafter"/>
</dbReference>
<dbReference type="GO" id="GO:0005737">
    <property type="term" value="C:cytoplasm"/>
    <property type="evidence" value="ECO:0007669"/>
    <property type="project" value="TreeGrafter"/>
</dbReference>
<organism evidence="8 9">
    <name type="scientific">Coemansia brasiliensis</name>
    <dbReference type="NCBI Taxonomy" id="2650707"/>
    <lineage>
        <taxon>Eukaryota</taxon>
        <taxon>Fungi</taxon>
        <taxon>Fungi incertae sedis</taxon>
        <taxon>Zoopagomycota</taxon>
        <taxon>Kickxellomycotina</taxon>
        <taxon>Kickxellomycetes</taxon>
        <taxon>Kickxellales</taxon>
        <taxon>Kickxellaceae</taxon>
        <taxon>Coemansia</taxon>
    </lineage>
</organism>
<name>A0A9W8I919_9FUNG</name>
<evidence type="ECO:0000313" key="9">
    <source>
        <dbReference type="Proteomes" id="UP001139887"/>
    </source>
</evidence>
<dbReference type="GO" id="GO:0006260">
    <property type="term" value="P:DNA replication"/>
    <property type="evidence" value="ECO:0007669"/>
    <property type="project" value="InterPro"/>
</dbReference>
<dbReference type="SUPFAM" id="SSF52540">
    <property type="entry name" value="P-loop containing nucleoside triphosphate hydrolases"/>
    <property type="match status" value="1"/>
</dbReference>
<evidence type="ECO:0000313" key="8">
    <source>
        <dbReference type="EMBL" id="KAJ2844139.1"/>
    </source>
</evidence>
<dbReference type="AlphaFoldDB" id="A0A9W8I919"/>
<dbReference type="EMBL" id="JANBUW010001174">
    <property type="protein sequence ID" value="KAJ2844139.1"/>
    <property type="molecule type" value="Genomic_DNA"/>
</dbReference>
<dbReference type="Pfam" id="PF11719">
    <property type="entry name" value="Drc1-Sld2"/>
    <property type="match status" value="1"/>
</dbReference>
<dbReference type="GO" id="GO:0005634">
    <property type="term" value="C:nucleus"/>
    <property type="evidence" value="ECO:0007669"/>
    <property type="project" value="UniProtKB-SubCell"/>
</dbReference>
<feature type="coiled-coil region" evidence="4">
    <location>
        <begin position="13"/>
        <end position="40"/>
    </location>
</feature>
<comment type="subcellular location">
    <subcellularLocation>
        <location evidence="1">Nucleus</location>
    </subcellularLocation>
</comment>
<dbReference type="PANTHER" id="PTHR13710:SF108">
    <property type="entry name" value="ATP-DEPENDENT DNA HELICASE Q4"/>
    <property type="match status" value="1"/>
</dbReference>
<proteinExistence type="inferred from homology"/>
<keyword evidence="6" id="KW-0812">Transmembrane</keyword>
<dbReference type="GO" id="GO:0009378">
    <property type="term" value="F:four-way junction helicase activity"/>
    <property type="evidence" value="ECO:0007669"/>
    <property type="project" value="TreeGrafter"/>
</dbReference>
<dbReference type="PANTHER" id="PTHR13710">
    <property type="entry name" value="DNA HELICASE RECQ FAMILY MEMBER"/>
    <property type="match status" value="1"/>
</dbReference>
<dbReference type="InterPro" id="IPR011545">
    <property type="entry name" value="DEAD/DEAH_box_helicase_dom"/>
</dbReference>
<dbReference type="GO" id="GO:0043138">
    <property type="term" value="F:3'-5' DNA helicase activity"/>
    <property type="evidence" value="ECO:0007669"/>
    <property type="project" value="TreeGrafter"/>
</dbReference>
<evidence type="ECO:0000256" key="4">
    <source>
        <dbReference type="SAM" id="Coils"/>
    </source>
</evidence>
<dbReference type="GO" id="GO:0000724">
    <property type="term" value="P:double-strand break repair via homologous recombination"/>
    <property type="evidence" value="ECO:0007669"/>
    <property type="project" value="TreeGrafter"/>
</dbReference>
<evidence type="ECO:0000256" key="1">
    <source>
        <dbReference type="ARBA" id="ARBA00004123"/>
    </source>
</evidence>
<dbReference type="OrthoDB" id="10261556at2759"/>
<gene>
    <name evidence="8" type="ORF">IWW36_005296</name>
</gene>
<feature type="region of interest" description="Disordered" evidence="5">
    <location>
        <begin position="394"/>
        <end position="454"/>
    </location>
</feature>
<evidence type="ECO:0000256" key="2">
    <source>
        <dbReference type="ARBA" id="ARBA00005446"/>
    </source>
</evidence>
<comment type="similarity">
    <text evidence="2">Belongs to the helicase family. RecQ subfamily.</text>
</comment>
<keyword evidence="6" id="KW-0472">Membrane</keyword>
<dbReference type="Gene3D" id="3.40.50.300">
    <property type="entry name" value="P-loop containing nucleotide triphosphate hydrolases"/>
    <property type="match status" value="1"/>
</dbReference>
<keyword evidence="4" id="KW-0175">Coiled coil</keyword>
<dbReference type="GO" id="GO:0005524">
    <property type="term" value="F:ATP binding"/>
    <property type="evidence" value="ECO:0007669"/>
    <property type="project" value="InterPro"/>
</dbReference>
<dbReference type="Pfam" id="PF00270">
    <property type="entry name" value="DEAD"/>
    <property type="match status" value="1"/>
</dbReference>
<feature type="region of interest" description="Disordered" evidence="5">
    <location>
        <begin position="288"/>
        <end position="307"/>
    </location>
</feature>
<keyword evidence="6" id="KW-1133">Transmembrane helix</keyword>
<dbReference type="InterPro" id="IPR027417">
    <property type="entry name" value="P-loop_NTPase"/>
</dbReference>
<feature type="non-terminal residue" evidence="8">
    <location>
        <position position="597"/>
    </location>
</feature>
<reference evidence="8" key="1">
    <citation type="submission" date="2022-07" db="EMBL/GenBank/DDBJ databases">
        <title>Phylogenomic reconstructions and comparative analyses of Kickxellomycotina fungi.</title>
        <authorList>
            <person name="Reynolds N.K."/>
            <person name="Stajich J.E."/>
            <person name="Barry K."/>
            <person name="Grigoriev I.V."/>
            <person name="Crous P."/>
            <person name="Smith M.E."/>
        </authorList>
    </citation>
    <scope>NUCLEOTIDE SEQUENCE</scope>
    <source>
        <strain evidence="8">NRRL 1566</strain>
    </source>
</reference>
<feature type="domain" description="DEAD/DEAH-box helicase" evidence="7">
    <location>
        <begin position="513"/>
        <end position="575"/>
    </location>
</feature>
<feature type="compositionally biased region" description="Polar residues" evidence="5">
    <location>
        <begin position="401"/>
        <end position="417"/>
    </location>
</feature>
<feature type="compositionally biased region" description="Basic and acidic residues" evidence="5">
    <location>
        <begin position="345"/>
        <end position="355"/>
    </location>
</feature>
<feature type="compositionally biased region" description="Basic residues" evidence="5">
    <location>
        <begin position="327"/>
        <end position="344"/>
    </location>
</feature>
<feature type="compositionally biased region" description="Basic and acidic residues" evidence="5">
    <location>
        <begin position="421"/>
        <end position="447"/>
    </location>
</feature>
<dbReference type="GO" id="GO:0003676">
    <property type="term" value="F:nucleic acid binding"/>
    <property type="evidence" value="ECO:0007669"/>
    <property type="project" value="InterPro"/>
</dbReference>